<evidence type="ECO:0000313" key="3">
    <source>
        <dbReference type="EMBL" id="NHC36900.1"/>
    </source>
</evidence>
<dbReference type="PROSITE" id="PS51903">
    <property type="entry name" value="CLP_R"/>
    <property type="match status" value="1"/>
</dbReference>
<dbReference type="InterPro" id="IPR036628">
    <property type="entry name" value="Clp_N_dom_sf"/>
</dbReference>
<dbReference type="OrthoDB" id="571071at2"/>
<dbReference type="AlphaFoldDB" id="A0A9X5I6A5"/>
<dbReference type="Pfam" id="PF02861">
    <property type="entry name" value="Clp_N"/>
    <property type="match status" value="1"/>
</dbReference>
<evidence type="ECO:0000256" key="1">
    <source>
        <dbReference type="PROSITE-ProRule" id="PRU01251"/>
    </source>
</evidence>
<gene>
    <name evidence="3" type="ORF">QH73_0020055</name>
</gene>
<dbReference type="PANTHER" id="PTHR47016">
    <property type="entry name" value="ATP-DEPENDENT CLP PROTEASE ATP-BINDING SUBUNIT CLPT1, CHLOROPLASTIC"/>
    <property type="match status" value="1"/>
</dbReference>
<dbReference type="Proteomes" id="UP000031532">
    <property type="component" value="Unassembled WGS sequence"/>
</dbReference>
<dbReference type="PANTHER" id="PTHR47016:SF5">
    <property type="entry name" value="CLP DOMAIN SUPERFAMILY PROTEIN"/>
    <property type="match status" value="1"/>
</dbReference>
<dbReference type="RefSeq" id="WP_039714074.1">
    <property type="nucleotide sequence ID" value="NZ_JTJC03000006.1"/>
</dbReference>
<reference evidence="3 4" key="1">
    <citation type="journal article" date="2015" name="Genome Announc.">
        <title>Draft Genome Sequence of the Terrestrial Cyanobacterium Scytonema millei VB511283, Isolated from Eastern India.</title>
        <authorList>
            <person name="Sen D."/>
            <person name="Chandrababunaidu M.M."/>
            <person name="Singh D."/>
            <person name="Sanghi N."/>
            <person name="Ghorai A."/>
            <person name="Mishra G.P."/>
            <person name="Madduluri M."/>
            <person name="Adhikary S.P."/>
            <person name="Tripathy S."/>
        </authorList>
    </citation>
    <scope>NUCLEOTIDE SEQUENCE [LARGE SCALE GENOMIC DNA]</scope>
    <source>
        <strain evidence="3 4">VB511283</strain>
    </source>
</reference>
<proteinExistence type="predicted"/>
<evidence type="ECO:0000259" key="2">
    <source>
        <dbReference type="PROSITE" id="PS51903"/>
    </source>
</evidence>
<name>A0A9X5I6A5_9CYAN</name>
<comment type="caution">
    <text evidence="3">The sequence shown here is derived from an EMBL/GenBank/DDBJ whole genome shotgun (WGS) entry which is preliminary data.</text>
</comment>
<organism evidence="3 4">
    <name type="scientific">Scytonema millei VB511283</name>
    <dbReference type="NCBI Taxonomy" id="1245923"/>
    <lineage>
        <taxon>Bacteria</taxon>
        <taxon>Bacillati</taxon>
        <taxon>Cyanobacteriota</taxon>
        <taxon>Cyanophyceae</taxon>
        <taxon>Nostocales</taxon>
        <taxon>Scytonemataceae</taxon>
        <taxon>Scytonema</taxon>
    </lineage>
</organism>
<dbReference type="Gene3D" id="1.10.1780.10">
    <property type="entry name" value="Clp, N-terminal domain"/>
    <property type="match status" value="1"/>
</dbReference>
<evidence type="ECO:0000313" key="4">
    <source>
        <dbReference type="Proteomes" id="UP000031532"/>
    </source>
</evidence>
<keyword evidence="4" id="KW-1185">Reference proteome</keyword>
<dbReference type="InterPro" id="IPR004176">
    <property type="entry name" value="Clp_R_N"/>
</dbReference>
<dbReference type="InterPro" id="IPR044217">
    <property type="entry name" value="CLPT1/2"/>
</dbReference>
<feature type="domain" description="Clp R" evidence="2">
    <location>
        <begin position="4"/>
        <end position="145"/>
    </location>
</feature>
<keyword evidence="1" id="KW-0677">Repeat</keyword>
<accession>A0A9X5I6A5</accession>
<dbReference type="EMBL" id="JTJC03000006">
    <property type="protein sequence ID" value="NHC36900.1"/>
    <property type="molecule type" value="Genomic_DNA"/>
</dbReference>
<protein>
    <recommendedName>
        <fullName evidence="2">Clp R domain-containing protein</fullName>
    </recommendedName>
</protein>
<sequence>MTDFKNFSESAIKIIPLAQEESHRLGHNFIGREQLLTGLLATDNGAARLLKAAGVTLEAARAEVEKIIGRGSGFLAVEIPFTPNAKRALEEAIDLARESRMYVEPEHILLAIANSPPGFALRVLENLSVSVSALKEAILTQLSSLSQQQSLQPDTEFESPTKIMPSIPSVDRNAPTMVDIVALPQEDGRWVAQARAGGTRLEHPSFRSIGYGSSDFEAIAVALEGMARMYRDYKA</sequence>
<dbReference type="SUPFAM" id="SSF81923">
    <property type="entry name" value="Double Clp-N motif"/>
    <property type="match status" value="2"/>
</dbReference>